<dbReference type="STRING" id="1391654.AKJ09_08754"/>
<sequence length="163" mass="16431">MGKAGRVGIVTTTVLLVGCAGRKAAEAPSASAPAQAGYAEAAPPGAYPSSPSAYPQQAQAGAALPSSIAPGRPAVQAAARDLDASQRELDVAAGDCHNACRALGSMDRAAGHLCALVQGDDDVRRCEDAKTRVYSARSRVKNTCGACEGGPSVERNDPIPSTK</sequence>
<dbReference type="PROSITE" id="PS51257">
    <property type="entry name" value="PROKAR_LIPOPROTEIN"/>
    <property type="match status" value="1"/>
</dbReference>
<proteinExistence type="predicted"/>
<name>A0A0K1Q8F4_9BACT</name>
<dbReference type="Proteomes" id="UP000064967">
    <property type="component" value="Chromosome"/>
</dbReference>
<reference evidence="2 3" key="1">
    <citation type="submission" date="2015-08" db="EMBL/GenBank/DDBJ databases">
        <authorList>
            <person name="Babu N.S."/>
            <person name="Beckwith C.J."/>
            <person name="Beseler K.G."/>
            <person name="Brison A."/>
            <person name="Carone J.V."/>
            <person name="Caskin T.P."/>
            <person name="Diamond M."/>
            <person name="Durham M.E."/>
            <person name="Foxe J.M."/>
            <person name="Go M."/>
            <person name="Henderson B.A."/>
            <person name="Jones I.B."/>
            <person name="McGettigan J.A."/>
            <person name="Micheletti S.J."/>
            <person name="Nasrallah M.E."/>
            <person name="Ortiz D."/>
            <person name="Piller C.R."/>
            <person name="Privatt S.R."/>
            <person name="Schneider S.L."/>
            <person name="Sharp S."/>
            <person name="Smith T.C."/>
            <person name="Stanton J.D."/>
            <person name="Ullery H.E."/>
            <person name="Wilson R.J."/>
            <person name="Serrano M.G."/>
            <person name="Buck G."/>
            <person name="Lee V."/>
            <person name="Wang Y."/>
            <person name="Carvalho R."/>
            <person name="Voegtly L."/>
            <person name="Shi R."/>
            <person name="Duckworth R."/>
            <person name="Johnson A."/>
            <person name="Loviza R."/>
            <person name="Walstead R."/>
            <person name="Shah Z."/>
            <person name="Kiflezghi M."/>
            <person name="Wade K."/>
            <person name="Ball S.L."/>
            <person name="Bradley K.W."/>
            <person name="Asai D.J."/>
            <person name="Bowman C.A."/>
            <person name="Russell D.A."/>
            <person name="Pope W.H."/>
            <person name="Jacobs-Sera D."/>
            <person name="Hendrix R.W."/>
            <person name="Hatfull G.F."/>
        </authorList>
    </citation>
    <scope>NUCLEOTIDE SEQUENCE [LARGE SCALE GENOMIC DNA]</scope>
    <source>
        <strain evidence="2 3">DSM 27648</strain>
    </source>
</reference>
<evidence type="ECO:0000256" key="1">
    <source>
        <dbReference type="SAM" id="MobiDB-lite"/>
    </source>
</evidence>
<accession>A0A0K1Q8F4</accession>
<organism evidence="2 3">
    <name type="scientific">Labilithrix luteola</name>
    <dbReference type="NCBI Taxonomy" id="1391654"/>
    <lineage>
        <taxon>Bacteria</taxon>
        <taxon>Pseudomonadati</taxon>
        <taxon>Myxococcota</taxon>
        <taxon>Polyangia</taxon>
        <taxon>Polyangiales</taxon>
        <taxon>Labilitrichaceae</taxon>
        <taxon>Labilithrix</taxon>
    </lineage>
</organism>
<dbReference type="KEGG" id="llu:AKJ09_08754"/>
<evidence type="ECO:0000313" key="3">
    <source>
        <dbReference type="Proteomes" id="UP000064967"/>
    </source>
</evidence>
<dbReference type="EMBL" id="CP012333">
    <property type="protein sequence ID" value="AKV02091.1"/>
    <property type="molecule type" value="Genomic_DNA"/>
</dbReference>
<gene>
    <name evidence="2" type="ORF">AKJ09_08754</name>
</gene>
<keyword evidence="3" id="KW-1185">Reference proteome</keyword>
<evidence type="ECO:0008006" key="4">
    <source>
        <dbReference type="Google" id="ProtNLM"/>
    </source>
</evidence>
<feature type="region of interest" description="Disordered" evidence="1">
    <location>
        <begin position="39"/>
        <end position="67"/>
    </location>
</feature>
<protein>
    <recommendedName>
        <fullName evidence="4">Lipoprotein</fullName>
    </recommendedName>
</protein>
<evidence type="ECO:0000313" key="2">
    <source>
        <dbReference type="EMBL" id="AKV02091.1"/>
    </source>
</evidence>
<dbReference type="AlphaFoldDB" id="A0A0K1Q8F4"/>